<feature type="compositionally biased region" description="Basic and acidic residues" evidence="8">
    <location>
        <begin position="140"/>
        <end position="150"/>
    </location>
</feature>
<dbReference type="EMBL" id="VXRG01000182">
    <property type="protein sequence ID" value="MXY95958.1"/>
    <property type="molecule type" value="Genomic_DNA"/>
</dbReference>
<evidence type="ECO:0000256" key="3">
    <source>
        <dbReference type="ARBA" id="ARBA00023274"/>
    </source>
</evidence>
<comment type="function">
    <text evidence="5 7">This protein is one of the early assembly proteins of the 50S ribosomal subunit, although it is not seen to bind rRNA by itself. It is important during the early stages of 50S assembly.</text>
</comment>
<dbReference type="GO" id="GO:0003735">
    <property type="term" value="F:structural constituent of ribosome"/>
    <property type="evidence" value="ECO:0007669"/>
    <property type="project" value="InterPro"/>
</dbReference>
<dbReference type="PIRSF" id="PIRSF002181">
    <property type="entry name" value="Ribosomal_L13"/>
    <property type="match status" value="1"/>
</dbReference>
<comment type="caution">
    <text evidence="9">The sequence shown here is derived from an EMBL/GenBank/DDBJ whole genome shotgun (WGS) entry which is preliminary data.</text>
</comment>
<evidence type="ECO:0000256" key="2">
    <source>
        <dbReference type="ARBA" id="ARBA00022980"/>
    </source>
</evidence>
<dbReference type="InterPro" id="IPR036899">
    <property type="entry name" value="Ribosomal_uL13_sf"/>
</dbReference>
<accession>A0A6B0Z2S4</accession>
<dbReference type="InterPro" id="IPR005822">
    <property type="entry name" value="Ribosomal_uL13"/>
</dbReference>
<dbReference type="FunFam" id="3.90.1180.10:FF:000001">
    <property type="entry name" value="50S ribosomal protein L13"/>
    <property type="match status" value="1"/>
</dbReference>
<sequence length="150" mass="17388">MKTLSLSYKEAKSGREWYVVDATDKTLGRLASEIAQVLRGKHKPSFTPNVDCGDFVIVINCDKFHVTGNRLDEKRYYRHSRYPGGLKSRTMREQLKRQPEKIIFEAVKGMVPKTRLGRAQMKKLRVYAGPDHPHKAQKPKVLELQESRYE</sequence>
<evidence type="ECO:0000256" key="8">
    <source>
        <dbReference type="SAM" id="MobiDB-lite"/>
    </source>
</evidence>
<keyword evidence="2 5" id="KW-0689">Ribosomal protein</keyword>
<evidence type="ECO:0000256" key="4">
    <source>
        <dbReference type="ARBA" id="ARBA00035201"/>
    </source>
</evidence>
<dbReference type="SUPFAM" id="SSF52161">
    <property type="entry name" value="Ribosomal protein L13"/>
    <property type="match status" value="1"/>
</dbReference>
<dbReference type="PROSITE" id="PS00783">
    <property type="entry name" value="RIBOSOMAL_L13"/>
    <property type="match status" value="1"/>
</dbReference>
<evidence type="ECO:0000256" key="6">
    <source>
        <dbReference type="RuleBase" id="RU003877"/>
    </source>
</evidence>
<dbReference type="GO" id="GO:0017148">
    <property type="term" value="P:negative regulation of translation"/>
    <property type="evidence" value="ECO:0007669"/>
    <property type="project" value="TreeGrafter"/>
</dbReference>
<dbReference type="Pfam" id="PF00572">
    <property type="entry name" value="Ribosomal_L13"/>
    <property type="match status" value="1"/>
</dbReference>
<dbReference type="GO" id="GO:0003729">
    <property type="term" value="F:mRNA binding"/>
    <property type="evidence" value="ECO:0007669"/>
    <property type="project" value="UniProtKB-ARBA"/>
</dbReference>
<evidence type="ECO:0000256" key="5">
    <source>
        <dbReference type="HAMAP-Rule" id="MF_01366"/>
    </source>
</evidence>
<dbReference type="AlphaFoldDB" id="A0A6B0Z2S4"/>
<dbReference type="InterPro" id="IPR005823">
    <property type="entry name" value="Ribosomal_uL13_bac-type"/>
</dbReference>
<dbReference type="GO" id="GO:0006412">
    <property type="term" value="P:translation"/>
    <property type="evidence" value="ECO:0007669"/>
    <property type="project" value="UniProtKB-UniRule"/>
</dbReference>
<dbReference type="PANTHER" id="PTHR11545:SF2">
    <property type="entry name" value="LARGE RIBOSOMAL SUBUNIT PROTEIN UL13M"/>
    <property type="match status" value="1"/>
</dbReference>
<dbReference type="CDD" id="cd00392">
    <property type="entry name" value="Ribosomal_L13"/>
    <property type="match status" value="1"/>
</dbReference>
<dbReference type="InterPro" id="IPR023563">
    <property type="entry name" value="Ribosomal_uL13_CS"/>
</dbReference>
<comment type="similarity">
    <text evidence="1 5 6">Belongs to the universal ribosomal protein uL13 family.</text>
</comment>
<dbReference type="Gene3D" id="3.90.1180.10">
    <property type="entry name" value="Ribosomal protein L13"/>
    <property type="match status" value="1"/>
</dbReference>
<reference evidence="9" key="1">
    <citation type="submission" date="2019-09" db="EMBL/GenBank/DDBJ databases">
        <title>Characterisation of the sponge microbiome using genome-centric metagenomics.</title>
        <authorList>
            <person name="Engelberts J.P."/>
            <person name="Robbins S.J."/>
            <person name="De Goeij J.M."/>
            <person name="Aranda M."/>
            <person name="Bell S.C."/>
            <person name="Webster N.S."/>
        </authorList>
    </citation>
    <scope>NUCLEOTIDE SEQUENCE</scope>
    <source>
        <strain evidence="9">SB0664_bin_27</strain>
    </source>
</reference>
<comment type="subunit">
    <text evidence="5">Part of the 50S ribosomal subunit.</text>
</comment>
<proteinExistence type="inferred from homology"/>
<evidence type="ECO:0000313" key="9">
    <source>
        <dbReference type="EMBL" id="MXY95958.1"/>
    </source>
</evidence>
<keyword evidence="3 5" id="KW-0687">Ribonucleoprotein</keyword>
<organism evidence="9">
    <name type="scientific">Caldilineaceae bacterium SB0664_bin_27</name>
    <dbReference type="NCBI Taxonomy" id="2605260"/>
    <lineage>
        <taxon>Bacteria</taxon>
        <taxon>Bacillati</taxon>
        <taxon>Chloroflexota</taxon>
        <taxon>Caldilineae</taxon>
        <taxon>Caldilineales</taxon>
        <taxon>Caldilineaceae</taxon>
    </lineage>
</organism>
<dbReference type="NCBIfam" id="TIGR01066">
    <property type="entry name" value="rplM_bact"/>
    <property type="match status" value="1"/>
</dbReference>
<dbReference type="PANTHER" id="PTHR11545">
    <property type="entry name" value="RIBOSOMAL PROTEIN L13"/>
    <property type="match status" value="1"/>
</dbReference>
<gene>
    <name evidence="5 7 9" type="primary">rplM</name>
    <name evidence="9" type="ORF">F4Y42_21165</name>
</gene>
<dbReference type="HAMAP" id="MF_01366">
    <property type="entry name" value="Ribosomal_uL13"/>
    <property type="match status" value="1"/>
</dbReference>
<name>A0A6B0Z2S4_9CHLR</name>
<protein>
    <recommendedName>
        <fullName evidence="4 5">Large ribosomal subunit protein uL13</fullName>
    </recommendedName>
</protein>
<evidence type="ECO:0000256" key="1">
    <source>
        <dbReference type="ARBA" id="ARBA00006227"/>
    </source>
</evidence>
<evidence type="ECO:0000256" key="7">
    <source>
        <dbReference type="RuleBase" id="RU003878"/>
    </source>
</evidence>
<feature type="region of interest" description="Disordered" evidence="8">
    <location>
        <begin position="127"/>
        <end position="150"/>
    </location>
</feature>
<dbReference type="GO" id="GO:0022625">
    <property type="term" value="C:cytosolic large ribosomal subunit"/>
    <property type="evidence" value="ECO:0007669"/>
    <property type="project" value="TreeGrafter"/>
</dbReference>